<keyword evidence="6 10" id="KW-0326">Glycosidase</keyword>
<dbReference type="Gene3D" id="2.60.40.10">
    <property type="entry name" value="Immunoglobulins"/>
    <property type="match status" value="2"/>
</dbReference>
<dbReference type="EMBL" id="UXAU01000044">
    <property type="protein sequence ID" value="VDC33209.1"/>
    <property type="molecule type" value="Genomic_DNA"/>
</dbReference>
<dbReference type="InterPro" id="IPR006103">
    <property type="entry name" value="Glyco_hydro_2_cat"/>
</dbReference>
<dbReference type="PANTHER" id="PTHR46323:SF2">
    <property type="entry name" value="BETA-GALACTOSIDASE"/>
    <property type="match status" value="1"/>
</dbReference>
<dbReference type="SUPFAM" id="SSF51445">
    <property type="entry name" value="(Trans)glycosidases"/>
    <property type="match status" value="1"/>
</dbReference>
<evidence type="ECO:0000313" key="10">
    <source>
        <dbReference type="EMBL" id="VDC33209.1"/>
    </source>
</evidence>
<dbReference type="GO" id="GO:0009341">
    <property type="term" value="C:beta-galactosidase complex"/>
    <property type="evidence" value="ECO:0007669"/>
    <property type="project" value="InterPro"/>
</dbReference>
<keyword evidence="5 10" id="KW-0378">Hydrolase</keyword>
<dbReference type="InterPro" id="IPR017853">
    <property type="entry name" value="GH"/>
</dbReference>
<dbReference type="InterPro" id="IPR011013">
    <property type="entry name" value="Gal_mutarotase_sf_dom"/>
</dbReference>
<dbReference type="PANTHER" id="PTHR46323">
    <property type="entry name" value="BETA-GALACTOSIDASE"/>
    <property type="match status" value="1"/>
</dbReference>
<dbReference type="GO" id="GO:0005990">
    <property type="term" value="P:lactose catabolic process"/>
    <property type="evidence" value="ECO:0007669"/>
    <property type="project" value="TreeGrafter"/>
</dbReference>
<proteinExistence type="inferred from homology"/>
<dbReference type="Pfam" id="PF02836">
    <property type="entry name" value="Glyco_hydro_2_C"/>
    <property type="match status" value="1"/>
</dbReference>
<dbReference type="InterPro" id="IPR023230">
    <property type="entry name" value="Glyco_hydro_2_CS"/>
</dbReference>
<organism evidence="10 11">
    <name type="scientific">Arthrobacter ulcerisalmonis</name>
    <dbReference type="NCBI Taxonomy" id="2483813"/>
    <lineage>
        <taxon>Bacteria</taxon>
        <taxon>Bacillati</taxon>
        <taxon>Actinomycetota</taxon>
        <taxon>Actinomycetes</taxon>
        <taxon>Micrococcales</taxon>
        <taxon>Micrococcaceae</taxon>
        <taxon>Arthrobacter</taxon>
    </lineage>
</organism>
<dbReference type="Pfam" id="PF02837">
    <property type="entry name" value="Glyco_hydro_2_N"/>
    <property type="match status" value="1"/>
</dbReference>
<evidence type="ECO:0000256" key="1">
    <source>
        <dbReference type="ARBA" id="ARBA00001412"/>
    </source>
</evidence>
<dbReference type="InterPro" id="IPR006101">
    <property type="entry name" value="Glyco_hydro_2"/>
</dbReference>
<dbReference type="InterPro" id="IPR036156">
    <property type="entry name" value="Beta-gal/glucu_dom_sf"/>
</dbReference>
<evidence type="ECO:0000256" key="4">
    <source>
        <dbReference type="ARBA" id="ARBA00013303"/>
    </source>
</evidence>
<dbReference type="EC" id="3.2.1.23" evidence="3"/>
<evidence type="ECO:0000256" key="3">
    <source>
        <dbReference type="ARBA" id="ARBA00012756"/>
    </source>
</evidence>
<dbReference type="InterPro" id="IPR023232">
    <property type="entry name" value="Glyco_hydro_2_AS"/>
</dbReference>
<dbReference type="AlphaFoldDB" id="A0A3P5XEP1"/>
<dbReference type="InterPro" id="IPR013783">
    <property type="entry name" value="Ig-like_fold"/>
</dbReference>
<evidence type="ECO:0000256" key="6">
    <source>
        <dbReference type="ARBA" id="ARBA00023295"/>
    </source>
</evidence>
<sequence length="1036" mass="112236">MSFSTSQPAETGPAGSAQVAPRPHDSKSGLELGSAGIRELASLAPSRGSLSPRAFLDSDAAKLSLNGEWQFRLSSGIRVAPEDGWQSGEDLAGFAALPVPSSWPMHGHGKPAYTNVQFPFPVNPPFAPEANPVGDHVRTFTATGEFFPNALVRFDGIESAGTVWLNGVELGTTRGSRLAHEFDVSGILVPGENTLAVRVAQFSAASYVEDQDMWWLPGIFRDVTLQARPADGIDDVFVHADYDPSSGEGVLRVEVTRHGEPSAAVVRIPELGFDIPAGTEHRIAGVRPWSAEQPFLYAATVRTAGETITLQLGFRSISIEDAQFKVNGQPILLRGVNRHEHHPRLGRVVPWDVVVAELKLMKQHNINAIRTSHYPPHPDFLALADQLGFYVVLECDLETHGFEAGNWRQNPSDDPGWETALVDRMRRTVERDKNHASVIMWSLGNEAGTGRNLAAMSAWTKHRDPSRPIHYEGDWSSAYVDVYSRMYADHAETELIGQGVEPALEDADLDRRRRAMPFMQCEYVHAMGNGPGGMSEYQDLFERYPRLMGGFVWEWLEHGITVPAPDGGEQFAYGGDFGEETHDGNFVTDGLVDANRKPRPGLLDFKKVIEPLRITVDRDWATVSIRNGFDFADTSGLAFTYSVAYDGGVRQGLTAPVSGVVAVAPIPAGEEVTVPLPTALAGAGAVLTVSAVLAEATDWAEAGHEIAWGQGVRVDATPPSVPAVSTVVAEPTVLRLGPLVIDRATGVPVEIGGIAVENFRLVLWWPPTDNDLGRGWQGRQEIPLADSWKNAGLDRLHSRLIGIDARAAEHAAGSGTGSSPDSMPDDGVTTGGETVIVRTRVAAADKQFGVFVDYSWHTDGGWLELRTQVRPDGDWVDAGRAVDWARVGVEFVLAAQPDSLVWFGKGPHHSYADTGQGARLGRYTLPVAELDVDYVRPQESGARSGVVEAEINLGEHSLELRGEPFALTVRQYSQEHLAAATHRTDLSADGRTYVYVDHLLSGVGTAACGPGILDQYRLAPQSVDFTVQLRIAPSAM</sequence>
<protein>
    <recommendedName>
        <fullName evidence="4">Beta-galactosidase</fullName>
        <ecNumber evidence="3">3.2.1.23</ecNumber>
    </recommendedName>
    <alternativeName>
        <fullName evidence="7">Lactase</fullName>
    </alternativeName>
</protein>
<evidence type="ECO:0000256" key="2">
    <source>
        <dbReference type="ARBA" id="ARBA00007401"/>
    </source>
</evidence>
<accession>A0A3P5XEP1</accession>
<dbReference type="InterPro" id="IPR006104">
    <property type="entry name" value="Glyco_hydro_2_N"/>
</dbReference>
<dbReference type="SUPFAM" id="SSF74650">
    <property type="entry name" value="Galactose mutarotase-like"/>
    <property type="match status" value="1"/>
</dbReference>
<dbReference type="PRINTS" id="PR00132">
    <property type="entry name" value="GLHYDRLASE2"/>
</dbReference>
<dbReference type="SUPFAM" id="SSF49303">
    <property type="entry name" value="beta-Galactosidase/glucuronidase domain"/>
    <property type="match status" value="2"/>
</dbReference>
<comment type="catalytic activity">
    <reaction evidence="1">
        <text>Hydrolysis of terminal non-reducing beta-D-galactose residues in beta-D-galactosides.</text>
        <dbReference type="EC" id="3.2.1.23"/>
    </reaction>
</comment>
<evidence type="ECO:0000256" key="7">
    <source>
        <dbReference type="ARBA" id="ARBA00032230"/>
    </source>
</evidence>
<evidence type="ECO:0000256" key="8">
    <source>
        <dbReference type="SAM" id="MobiDB-lite"/>
    </source>
</evidence>
<name>A0A3P5XEP1_9MICC</name>
<reference evidence="10 11" key="1">
    <citation type="submission" date="2018-11" db="EMBL/GenBank/DDBJ databases">
        <authorList>
            <person name="Criscuolo A."/>
        </authorList>
    </citation>
    <scope>NUCLEOTIDE SEQUENCE [LARGE SCALE GENOMIC DNA]</scope>
    <source>
        <strain evidence="10">AT11b</strain>
    </source>
</reference>
<comment type="similarity">
    <text evidence="2">Belongs to the glycosyl hydrolase 2 family.</text>
</comment>
<dbReference type="Pfam" id="PF02929">
    <property type="entry name" value="Bgal_small_N"/>
    <property type="match status" value="1"/>
</dbReference>
<dbReference type="SUPFAM" id="SSF49785">
    <property type="entry name" value="Galactose-binding domain-like"/>
    <property type="match status" value="1"/>
</dbReference>
<dbReference type="Pfam" id="PF16353">
    <property type="entry name" value="LacZ_4"/>
    <property type="match status" value="1"/>
</dbReference>
<evidence type="ECO:0000256" key="5">
    <source>
        <dbReference type="ARBA" id="ARBA00022801"/>
    </source>
</evidence>
<dbReference type="InterPro" id="IPR014718">
    <property type="entry name" value="GH-type_carb-bd"/>
</dbReference>
<feature type="domain" description="Beta galactosidase small chain/" evidence="9">
    <location>
        <begin position="735"/>
        <end position="1030"/>
    </location>
</feature>
<dbReference type="InterPro" id="IPR008979">
    <property type="entry name" value="Galactose-bd-like_sf"/>
</dbReference>
<evidence type="ECO:0000313" key="11">
    <source>
        <dbReference type="Proteomes" id="UP000280861"/>
    </source>
</evidence>
<dbReference type="InterPro" id="IPR050347">
    <property type="entry name" value="Bact_Beta-galactosidase"/>
</dbReference>
<feature type="region of interest" description="Disordered" evidence="8">
    <location>
        <begin position="1"/>
        <end position="30"/>
    </location>
</feature>
<dbReference type="PROSITE" id="PS00719">
    <property type="entry name" value="GLYCOSYL_HYDROL_F2_1"/>
    <property type="match status" value="1"/>
</dbReference>
<dbReference type="GO" id="GO:0030246">
    <property type="term" value="F:carbohydrate binding"/>
    <property type="evidence" value="ECO:0007669"/>
    <property type="project" value="InterPro"/>
</dbReference>
<dbReference type="Proteomes" id="UP000280861">
    <property type="component" value="Unassembled WGS sequence"/>
</dbReference>
<keyword evidence="11" id="KW-1185">Reference proteome</keyword>
<dbReference type="SMART" id="SM01038">
    <property type="entry name" value="Bgal_small_N"/>
    <property type="match status" value="1"/>
</dbReference>
<dbReference type="Gene3D" id="2.60.120.260">
    <property type="entry name" value="Galactose-binding domain-like"/>
    <property type="match status" value="1"/>
</dbReference>
<gene>
    <name evidence="10" type="primary">lacZ</name>
    <name evidence="10" type="ORF">PSET11_03265</name>
</gene>
<dbReference type="InterPro" id="IPR032312">
    <property type="entry name" value="LacZ_4"/>
</dbReference>
<dbReference type="GO" id="GO:0004565">
    <property type="term" value="F:beta-galactosidase activity"/>
    <property type="evidence" value="ECO:0007669"/>
    <property type="project" value="UniProtKB-EC"/>
</dbReference>
<evidence type="ECO:0000259" key="9">
    <source>
        <dbReference type="SMART" id="SM01038"/>
    </source>
</evidence>
<dbReference type="PROSITE" id="PS00608">
    <property type="entry name" value="GLYCOSYL_HYDROL_F2_2"/>
    <property type="match status" value="1"/>
</dbReference>
<dbReference type="Gene3D" id="2.70.98.10">
    <property type="match status" value="1"/>
</dbReference>
<dbReference type="InterPro" id="IPR004199">
    <property type="entry name" value="B-gal_small/dom_5"/>
</dbReference>
<dbReference type="OrthoDB" id="9762066at2"/>
<dbReference type="Gene3D" id="3.20.20.80">
    <property type="entry name" value="Glycosidases"/>
    <property type="match status" value="1"/>
</dbReference>